<dbReference type="AlphaFoldDB" id="A0AAV1NVR2"/>
<comment type="caution">
    <text evidence="1">The sequence shown here is derived from an EMBL/GenBank/DDBJ whole genome shotgun (WGS) entry which is preliminary data.</text>
</comment>
<dbReference type="Proteomes" id="UP001314229">
    <property type="component" value="Unassembled WGS sequence"/>
</dbReference>
<protein>
    <recommendedName>
        <fullName evidence="3">Secreted protein</fullName>
    </recommendedName>
</protein>
<organism evidence="1 2">
    <name type="scientific">Scomber scombrus</name>
    <name type="common">Atlantic mackerel</name>
    <name type="synonym">Scomber vernalis</name>
    <dbReference type="NCBI Taxonomy" id="13677"/>
    <lineage>
        <taxon>Eukaryota</taxon>
        <taxon>Metazoa</taxon>
        <taxon>Chordata</taxon>
        <taxon>Craniata</taxon>
        <taxon>Vertebrata</taxon>
        <taxon>Euteleostomi</taxon>
        <taxon>Actinopterygii</taxon>
        <taxon>Neopterygii</taxon>
        <taxon>Teleostei</taxon>
        <taxon>Neoteleostei</taxon>
        <taxon>Acanthomorphata</taxon>
        <taxon>Pelagiaria</taxon>
        <taxon>Scombriformes</taxon>
        <taxon>Scombridae</taxon>
        <taxon>Scomber</taxon>
    </lineage>
</organism>
<proteinExistence type="predicted"/>
<gene>
    <name evidence="1" type="ORF">FSCOSCO3_A016747</name>
</gene>
<evidence type="ECO:0000313" key="1">
    <source>
        <dbReference type="EMBL" id="CAK6963540.1"/>
    </source>
</evidence>
<reference evidence="1 2" key="1">
    <citation type="submission" date="2024-01" db="EMBL/GenBank/DDBJ databases">
        <authorList>
            <person name="Alioto T."/>
            <person name="Alioto T."/>
            <person name="Gomez Garrido J."/>
        </authorList>
    </citation>
    <scope>NUCLEOTIDE SEQUENCE [LARGE SCALE GENOMIC DNA]</scope>
</reference>
<evidence type="ECO:0000313" key="2">
    <source>
        <dbReference type="Proteomes" id="UP001314229"/>
    </source>
</evidence>
<accession>A0AAV1NVR2</accession>
<sequence length="109" mass="12224">MCPLLNQYRLHALIQASGTPVIEHLCVCFFFFFFSSSSSAPHCGQLHLRHNQQALWEVIGVTSDSGVCRAVLRQFFQPPPPFKTEQARHFLPSSFSGLFSSSSSFIALF</sequence>
<dbReference type="EMBL" id="CAWUFR010000065">
    <property type="protein sequence ID" value="CAK6963540.1"/>
    <property type="molecule type" value="Genomic_DNA"/>
</dbReference>
<evidence type="ECO:0008006" key="3">
    <source>
        <dbReference type="Google" id="ProtNLM"/>
    </source>
</evidence>
<keyword evidence="2" id="KW-1185">Reference proteome</keyword>
<name>A0AAV1NVR2_SCOSC</name>